<keyword evidence="1" id="KW-1133">Transmembrane helix</keyword>
<dbReference type="AlphaFoldDB" id="A0A2P4Q8F4"/>
<evidence type="ECO:0000256" key="1">
    <source>
        <dbReference type="SAM" id="Phobius"/>
    </source>
</evidence>
<keyword evidence="3" id="KW-1185">Reference proteome</keyword>
<proteinExistence type="predicted"/>
<reference evidence="2 3" key="1">
    <citation type="journal article" date="2013" name="Proc. Natl. Acad. Sci. U.S.A.">
        <title>Genome of an arbuscular mycorrhizal fungus provides insight into the oldest plant symbiosis.</title>
        <authorList>
            <person name="Tisserant E."/>
            <person name="Malbreil M."/>
            <person name="Kuo A."/>
            <person name="Kohler A."/>
            <person name="Symeonidi A."/>
            <person name="Balestrini R."/>
            <person name="Charron P."/>
            <person name="Duensing N."/>
            <person name="Frei Dit Frey N."/>
            <person name="Gianinazzi-Pearson V."/>
            <person name="Gilbert L.B."/>
            <person name="Handa Y."/>
            <person name="Herr J.R."/>
            <person name="Hijri M."/>
            <person name="Koul R."/>
            <person name="Kawaguchi M."/>
            <person name="Krajinski F."/>
            <person name="Lammers P.J."/>
            <person name="Masclaux F.G."/>
            <person name="Murat C."/>
            <person name="Morin E."/>
            <person name="Ndikumana S."/>
            <person name="Pagni M."/>
            <person name="Petitpierre D."/>
            <person name="Requena N."/>
            <person name="Rosikiewicz P."/>
            <person name="Riley R."/>
            <person name="Saito K."/>
            <person name="San Clemente H."/>
            <person name="Shapiro H."/>
            <person name="van Tuinen D."/>
            <person name="Becard G."/>
            <person name="Bonfante P."/>
            <person name="Paszkowski U."/>
            <person name="Shachar-Hill Y.Y."/>
            <person name="Tuskan G.A."/>
            <person name="Young P.W."/>
            <person name="Sanders I.R."/>
            <person name="Henrissat B."/>
            <person name="Rensing S.A."/>
            <person name="Grigoriev I.V."/>
            <person name="Corradi N."/>
            <person name="Roux C."/>
            <person name="Martin F."/>
        </authorList>
    </citation>
    <scope>NUCLEOTIDE SEQUENCE [LARGE SCALE GENOMIC DNA]</scope>
    <source>
        <strain evidence="2 3">DAOM 197198</strain>
    </source>
</reference>
<dbReference type="EMBL" id="AUPC02000077">
    <property type="protein sequence ID" value="POG73925.1"/>
    <property type="molecule type" value="Genomic_DNA"/>
</dbReference>
<keyword evidence="1" id="KW-0472">Membrane</keyword>
<dbReference type="Proteomes" id="UP000018888">
    <property type="component" value="Unassembled WGS sequence"/>
</dbReference>
<evidence type="ECO:0000313" key="2">
    <source>
        <dbReference type="EMBL" id="POG73925.1"/>
    </source>
</evidence>
<reference evidence="2 3" key="2">
    <citation type="journal article" date="2018" name="New Phytol.">
        <title>High intraspecific genome diversity in the model arbuscular mycorrhizal symbiont Rhizophagus irregularis.</title>
        <authorList>
            <person name="Chen E.C.H."/>
            <person name="Morin E."/>
            <person name="Beaudet D."/>
            <person name="Noel J."/>
            <person name="Yildirir G."/>
            <person name="Ndikumana S."/>
            <person name="Charron P."/>
            <person name="St-Onge C."/>
            <person name="Giorgi J."/>
            <person name="Kruger M."/>
            <person name="Marton T."/>
            <person name="Ropars J."/>
            <person name="Grigoriev I.V."/>
            <person name="Hainaut M."/>
            <person name="Henrissat B."/>
            <person name="Roux C."/>
            <person name="Martin F."/>
            <person name="Corradi N."/>
        </authorList>
    </citation>
    <scope>NUCLEOTIDE SEQUENCE [LARGE SCALE GENOMIC DNA]</scope>
    <source>
        <strain evidence="2 3">DAOM 197198</strain>
    </source>
</reference>
<evidence type="ECO:0000313" key="3">
    <source>
        <dbReference type="Proteomes" id="UP000018888"/>
    </source>
</evidence>
<feature type="non-terminal residue" evidence="2">
    <location>
        <position position="1"/>
    </location>
</feature>
<gene>
    <name evidence="2" type="ORF">GLOIN_2v1580790</name>
</gene>
<comment type="caution">
    <text evidence="2">The sequence shown here is derived from an EMBL/GenBank/DDBJ whole genome shotgun (WGS) entry which is preliminary data.</text>
</comment>
<keyword evidence="1" id="KW-0812">Transmembrane</keyword>
<name>A0A2P4Q8F4_RHIID</name>
<feature type="transmembrane region" description="Helical" evidence="1">
    <location>
        <begin position="20"/>
        <end position="44"/>
    </location>
</feature>
<organism evidence="2 3">
    <name type="scientific">Rhizophagus irregularis (strain DAOM 181602 / DAOM 197198 / MUCL 43194)</name>
    <name type="common">Arbuscular mycorrhizal fungus</name>
    <name type="synonym">Glomus intraradices</name>
    <dbReference type="NCBI Taxonomy" id="747089"/>
    <lineage>
        <taxon>Eukaryota</taxon>
        <taxon>Fungi</taxon>
        <taxon>Fungi incertae sedis</taxon>
        <taxon>Mucoromycota</taxon>
        <taxon>Glomeromycotina</taxon>
        <taxon>Glomeromycetes</taxon>
        <taxon>Glomerales</taxon>
        <taxon>Glomeraceae</taxon>
        <taxon>Rhizophagus</taxon>
    </lineage>
</organism>
<sequence length="49" mass="5245">YPAYLMPVDSIIRASTLVRLGITSIPIFVGSFCSCSISCAPLIVSFSFT</sequence>
<protein>
    <submittedName>
        <fullName evidence="2">Uncharacterized protein</fullName>
    </submittedName>
</protein>
<accession>A0A2P4Q8F4</accession>